<feature type="transmembrane region" description="Helical" evidence="8">
    <location>
        <begin position="86"/>
        <end position="104"/>
    </location>
</feature>
<dbReference type="Pfam" id="PF13231">
    <property type="entry name" value="PMT_2"/>
    <property type="match status" value="1"/>
</dbReference>
<evidence type="ECO:0000313" key="10">
    <source>
        <dbReference type="EMBL" id="QXE90238.1"/>
    </source>
</evidence>
<evidence type="ECO:0000256" key="6">
    <source>
        <dbReference type="ARBA" id="ARBA00022989"/>
    </source>
</evidence>
<dbReference type="InterPro" id="IPR038731">
    <property type="entry name" value="RgtA/B/C-like"/>
</dbReference>
<sequence>MPQAIRLLIKELRLPFAILIIPGIVLALLLPYFPVDETRYLGVAWEMWNNHSFIVPLQNGLPYSHKPPLLFWLVNLDWLLLGVNEGTLRFIPLIFSLLNLTLVYRIALKLWDDRQVARYAAVILASMLSYLLWSSVIMFDVILAFWVLLAALAVISAAREHRFACYLQLGLAIGGGILTKGPVVLVYVLPAALLGFLWVPRERFSRKWYAWLGLSLLIGIGVVLFWLVPAALTGGETYRRAILWGQTVDRMANSFAHKRPLWWYLPWIPTLLMPWTLFPPAWRAWKRLSGDSGFRMVLIWGAGSLVIFSLLSGKQVHYLIPVLPTFSLLMAKSAAQEEGDVSRFRLPIAGLYLFLGAGMITASLIKHGTLLKHFDLTEIRIAAAGLIVVGGVLFMLRPRTMQALINQVAVSSLACCTLVIVGGDTMFQRYDLHPIAAAVRQKQAEGYQVLHAGKYHGQFHFMGRLSQPLVELPSRDQIRAYAATHDKIALITYEKDTVPVNPKDYYFLQPFRSKQAVMWTRDGIATFLGEAPDKKEPSETTETE</sequence>
<evidence type="ECO:0000256" key="8">
    <source>
        <dbReference type="SAM" id="Phobius"/>
    </source>
</evidence>
<evidence type="ECO:0000256" key="3">
    <source>
        <dbReference type="ARBA" id="ARBA00022676"/>
    </source>
</evidence>
<name>A0ABX8LET6_9BACT</name>
<dbReference type="PANTHER" id="PTHR33908">
    <property type="entry name" value="MANNOSYLTRANSFERASE YKCB-RELATED"/>
    <property type="match status" value="1"/>
</dbReference>
<feature type="domain" description="Glycosyltransferase RgtA/B/C/D-like" evidence="9">
    <location>
        <begin position="65"/>
        <end position="226"/>
    </location>
</feature>
<evidence type="ECO:0000256" key="5">
    <source>
        <dbReference type="ARBA" id="ARBA00022692"/>
    </source>
</evidence>
<feature type="transmembrane region" description="Helical" evidence="8">
    <location>
        <begin position="294"/>
        <end position="312"/>
    </location>
</feature>
<evidence type="ECO:0000256" key="1">
    <source>
        <dbReference type="ARBA" id="ARBA00004651"/>
    </source>
</evidence>
<dbReference type="EMBL" id="CP077683">
    <property type="protein sequence ID" value="QXE90238.1"/>
    <property type="molecule type" value="Genomic_DNA"/>
</dbReference>
<comment type="subcellular location">
    <subcellularLocation>
        <location evidence="1">Cell membrane</location>
        <topology evidence="1">Multi-pass membrane protein</topology>
    </subcellularLocation>
</comment>
<evidence type="ECO:0000259" key="9">
    <source>
        <dbReference type="Pfam" id="PF13231"/>
    </source>
</evidence>
<organism evidence="10 11">
    <name type="scientific">Geomonas subterranea</name>
    <dbReference type="NCBI Taxonomy" id="2847989"/>
    <lineage>
        <taxon>Bacteria</taxon>
        <taxon>Pseudomonadati</taxon>
        <taxon>Thermodesulfobacteriota</taxon>
        <taxon>Desulfuromonadia</taxon>
        <taxon>Geobacterales</taxon>
        <taxon>Geobacteraceae</taxon>
        <taxon>Geomonas</taxon>
    </lineage>
</organism>
<dbReference type="PANTHER" id="PTHR33908:SF3">
    <property type="entry name" value="UNDECAPRENYL PHOSPHATE-ALPHA-4-AMINO-4-DEOXY-L-ARABINOSE ARABINOSYL TRANSFERASE"/>
    <property type="match status" value="1"/>
</dbReference>
<feature type="transmembrane region" description="Helical" evidence="8">
    <location>
        <begin position="403"/>
        <end position="423"/>
    </location>
</feature>
<keyword evidence="4" id="KW-0808">Transferase</keyword>
<feature type="transmembrane region" description="Helical" evidence="8">
    <location>
        <begin position="116"/>
        <end position="133"/>
    </location>
</feature>
<keyword evidence="11" id="KW-1185">Reference proteome</keyword>
<gene>
    <name evidence="10" type="ORF">KP001_17740</name>
</gene>
<keyword evidence="2" id="KW-1003">Cell membrane</keyword>
<feature type="transmembrane region" description="Helical" evidence="8">
    <location>
        <begin position="377"/>
        <end position="396"/>
    </location>
</feature>
<evidence type="ECO:0000256" key="2">
    <source>
        <dbReference type="ARBA" id="ARBA00022475"/>
    </source>
</evidence>
<keyword evidence="5 8" id="KW-0812">Transmembrane</keyword>
<accession>A0ABX8LET6</accession>
<evidence type="ECO:0000313" key="11">
    <source>
        <dbReference type="Proteomes" id="UP000683559"/>
    </source>
</evidence>
<feature type="transmembrane region" description="Helical" evidence="8">
    <location>
        <begin position="346"/>
        <end position="365"/>
    </location>
</feature>
<keyword evidence="7 8" id="KW-0472">Membrane</keyword>
<evidence type="ECO:0000256" key="4">
    <source>
        <dbReference type="ARBA" id="ARBA00022679"/>
    </source>
</evidence>
<dbReference type="Proteomes" id="UP000683559">
    <property type="component" value="Chromosome"/>
</dbReference>
<feature type="transmembrane region" description="Helical" evidence="8">
    <location>
        <begin position="139"/>
        <end position="158"/>
    </location>
</feature>
<reference evidence="10 11" key="1">
    <citation type="submission" date="2021-06" db="EMBL/GenBank/DDBJ databases">
        <title>Gemonas diversity in paddy soil.</title>
        <authorList>
            <person name="Liu G."/>
        </authorList>
    </citation>
    <scope>NUCLEOTIDE SEQUENCE [LARGE SCALE GENOMIC DNA]</scope>
    <source>
        <strain evidence="10 11">RG2</strain>
    </source>
</reference>
<keyword evidence="6 8" id="KW-1133">Transmembrane helix</keyword>
<dbReference type="InterPro" id="IPR050297">
    <property type="entry name" value="LipidA_mod_glycosyltrf_83"/>
</dbReference>
<feature type="transmembrane region" description="Helical" evidence="8">
    <location>
        <begin position="12"/>
        <end position="33"/>
    </location>
</feature>
<protein>
    <submittedName>
        <fullName evidence="10">Glycosyltransferase family 39 protein</fullName>
    </submittedName>
</protein>
<proteinExistence type="predicted"/>
<keyword evidence="3" id="KW-0328">Glycosyltransferase</keyword>
<feature type="transmembrane region" description="Helical" evidence="8">
    <location>
        <begin position="261"/>
        <end position="282"/>
    </location>
</feature>
<dbReference type="RefSeq" id="WP_217286887.1">
    <property type="nucleotide sequence ID" value="NZ_CP077683.1"/>
</dbReference>
<feature type="transmembrane region" description="Helical" evidence="8">
    <location>
        <begin position="208"/>
        <end position="228"/>
    </location>
</feature>
<evidence type="ECO:0000256" key="7">
    <source>
        <dbReference type="ARBA" id="ARBA00023136"/>
    </source>
</evidence>